<evidence type="ECO:0000313" key="2">
    <source>
        <dbReference type="Proteomes" id="UP001143910"/>
    </source>
</evidence>
<evidence type="ECO:0000313" key="1">
    <source>
        <dbReference type="EMBL" id="KAJ2977334.1"/>
    </source>
</evidence>
<dbReference type="EMBL" id="JANJQO010000482">
    <property type="protein sequence ID" value="KAJ2977334.1"/>
    <property type="molecule type" value="Genomic_DNA"/>
</dbReference>
<organism evidence="1 2">
    <name type="scientific">Zarea fungicola</name>
    <dbReference type="NCBI Taxonomy" id="93591"/>
    <lineage>
        <taxon>Eukaryota</taxon>
        <taxon>Fungi</taxon>
        <taxon>Dikarya</taxon>
        <taxon>Ascomycota</taxon>
        <taxon>Pezizomycotina</taxon>
        <taxon>Sordariomycetes</taxon>
        <taxon>Hypocreomycetidae</taxon>
        <taxon>Hypocreales</taxon>
        <taxon>Cordycipitaceae</taxon>
        <taxon>Zarea</taxon>
    </lineage>
</organism>
<dbReference type="Proteomes" id="UP001143910">
    <property type="component" value="Unassembled WGS sequence"/>
</dbReference>
<protein>
    <submittedName>
        <fullName evidence="1">Uncharacterized protein</fullName>
    </submittedName>
</protein>
<name>A0ACC1NFZ4_9HYPO</name>
<accession>A0ACC1NFZ4</accession>
<reference evidence="1" key="1">
    <citation type="submission" date="2022-08" db="EMBL/GenBank/DDBJ databases">
        <title>Genome Sequence of Lecanicillium fungicola.</title>
        <authorList>
            <person name="Buettner E."/>
        </authorList>
    </citation>
    <scope>NUCLEOTIDE SEQUENCE</scope>
    <source>
        <strain evidence="1">Babe33</strain>
    </source>
</reference>
<sequence>MATQDSLTIYNYHAECLDSFHRLVAAIKSHPPEAKNQIHLNDLLEELDKYKVWAGNVGAGNMGKYWTLSLDFRLQDAVFLKSQVSASILEGRMTAFAESVSPVESQSLVDYASDAGSESDSPWEISDEGSNDENEDSETNRILKTNSGDPSTKVTPLRDVQFLTEMGQLFVSIKHAIVCLYKLPLRRPAPTDRLKGFTGLDMSLYQHFDILYVRDRFPNADEQLIERLGKLISRRRQLLNYRVTHTERLRPPLPRQQGAQARLEISSGVPGQTSSTEMLDNARTSQSLTEIHSVLTKATVQRTDLPVITADALYAPSISESRVSAVSVYTESQKLRVPPRPRGEDGKPLTQFECPYCGIVKHIPVEPARAWDSHVLRDLQPYVCTYEDCDMFDHMFESRDAWFNHESELHRAEWSCNTCAPPFNDHHSYLTFGTQKDFVRHMTQVHNLAESRLNWTLEAFRRPISIVSGECCLCGQYAEKLKSHLGRHMEQLALFALPRPLPAAAAESENAVSNLPHYSEDPASEEQSLSASDRVMNLPEEEASDTNETISEESASRATVPVDGEVVETDQYIDGIWYQVKPELARTVDDLRWAMEASEEERKSRVKLEEAIRVARKAVAATLSNPPDRAASLNSLSILLCDKFLLTHNPEDMNEAISICMQAVEATPDDHPEIAAMLNRLGSLLLRRFQHTGSMDDLTRAVEITNQAVLATPRDHPDRVQWLINLGVTLEHQYRLTGSMADLGRAIGVTTQALQLMPQDHPSRAALLSHLGTRLSRRFEHSRSIDDLDRAIEVSNQAVQAMSPDDPNQATILSLLGTRLGTRFEHTGSMDDLNRAVEVLYQAVKVTPQDHPDQDAWLKRLRHLRESQLERIRSLHDDSISGIDVIDRTAQAIPDSDRERASKRWVRYLMETQQILWHRHFEKLDAKLATVKIAVLDTGLQLPETVQHRYIQYGYVAADKCKSFYSMEHDASPWNRDEDGHGTHICQILHDVAPNAEIYIAKIFKSRNDFATQKGAAEVQQNAATAIRHASTVWRVDMILMSFGFDRPVSVINTAITEVLKLERPPLFFAATSDHGARMAWPASDPRVFGISSTDGDGAPSAFNSNDEDSYPILYAFGDGIRVFSPIGKQEKLKEPEVNLDKDHQEQGKPKEHYVSGASVAVPTAAGLAAILLGFVRIAVPACSEADRIKYANVPSDLQRFDGMLKVLQQRMSKTLVFKGTKSLLPWEFLHNSQVSNNGILSKVHETLNSIT</sequence>
<proteinExistence type="predicted"/>
<comment type="caution">
    <text evidence="1">The sequence shown here is derived from an EMBL/GenBank/DDBJ whole genome shotgun (WGS) entry which is preliminary data.</text>
</comment>
<gene>
    <name evidence="1" type="ORF">NQ176_g4430</name>
</gene>
<keyword evidence="2" id="KW-1185">Reference proteome</keyword>